<dbReference type="AlphaFoldDB" id="A0AAE4MBE9"/>
<evidence type="ECO:0000313" key="13">
    <source>
        <dbReference type="Proteomes" id="UP001273136"/>
    </source>
</evidence>
<keyword evidence="13" id="KW-1185">Reference proteome</keyword>
<evidence type="ECO:0000256" key="7">
    <source>
        <dbReference type="ARBA" id="ARBA00022573"/>
    </source>
</evidence>
<evidence type="ECO:0000256" key="3">
    <source>
        <dbReference type="ARBA" id="ARBA00004953"/>
    </source>
</evidence>
<feature type="transmembrane region" description="Helical" evidence="11">
    <location>
        <begin position="157"/>
        <end position="177"/>
    </location>
</feature>
<comment type="function">
    <text evidence="1 11">Converts cobyric acid to cobinamide by the addition of aminopropanol on the F carboxylic group.</text>
</comment>
<evidence type="ECO:0000256" key="4">
    <source>
        <dbReference type="ARBA" id="ARBA00006263"/>
    </source>
</evidence>
<protein>
    <recommendedName>
        <fullName evidence="5 11">Probable cobalamin biosynthesis protein CobD</fullName>
    </recommendedName>
</protein>
<dbReference type="InterPro" id="IPR004485">
    <property type="entry name" value="Cobalamin_biosynth_CobD/CbiB"/>
</dbReference>
<comment type="pathway">
    <text evidence="3 11">Cofactor biosynthesis; adenosylcobalamin biosynthesis.</text>
</comment>
<dbReference type="Proteomes" id="UP001273136">
    <property type="component" value="Unassembled WGS sequence"/>
</dbReference>
<dbReference type="GO" id="GO:0048472">
    <property type="term" value="F:threonine-phosphate decarboxylase activity"/>
    <property type="evidence" value="ECO:0007669"/>
    <property type="project" value="InterPro"/>
</dbReference>
<dbReference type="EMBL" id="JAWDKA010000001">
    <property type="protein sequence ID" value="MDV0441031.1"/>
    <property type="molecule type" value="Genomic_DNA"/>
</dbReference>
<comment type="caution">
    <text evidence="12">The sequence shown here is derived from an EMBL/GenBank/DDBJ whole genome shotgun (WGS) entry which is preliminary data.</text>
</comment>
<evidence type="ECO:0000256" key="9">
    <source>
        <dbReference type="ARBA" id="ARBA00022989"/>
    </source>
</evidence>
<keyword evidence="7 11" id="KW-0169">Cobalamin biosynthesis</keyword>
<evidence type="ECO:0000256" key="6">
    <source>
        <dbReference type="ARBA" id="ARBA00022475"/>
    </source>
</evidence>
<reference evidence="12" key="1">
    <citation type="submission" date="2023-06" db="EMBL/GenBank/DDBJ databases">
        <title>Genome sequence of Methancorpusculaceae sp. Ag1.</title>
        <authorList>
            <person name="Protasov E."/>
            <person name="Platt K."/>
            <person name="Poehlein A."/>
            <person name="Daniel R."/>
            <person name="Brune A."/>
        </authorList>
    </citation>
    <scope>NUCLEOTIDE SEQUENCE</scope>
    <source>
        <strain evidence="12">Ag1</strain>
    </source>
</reference>
<keyword evidence="10 11" id="KW-0472">Membrane</keyword>
<organism evidence="12 13">
    <name type="scientific">Methanorbis furvi</name>
    <dbReference type="NCBI Taxonomy" id="3028299"/>
    <lineage>
        <taxon>Archaea</taxon>
        <taxon>Methanobacteriati</taxon>
        <taxon>Methanobacteriota</taxon>
        <taxon>Stenosarchaea group</taxon>
        <taxon>Methanomicrobia</taxon>
        <taxon>Methanomicrobiales</taxon>
        <taxon>Methanocorpusculaceae</taxon>
        <taxon>Methanorbis</taxon>
    </lineage>
</organism>
<dbReference type="Pfam" id="PF03186">
    <property type="entry name" value="CobD_Cbib"/>
    <property type="match status" value="1"/>
</dbReference>
<feature type="transmembrane region" description="Helical" evidence="11">
    <location>
        <begin position="77"/>
        <end position="95"/>
    </location>
</feature>
<feature type="transmembrane region" description="Helical" evidence="11">
    <location>
        <begin position="246"/>
        <end position="263"/>
    </location>
</feature>
<proteinExistence type="inferred from homology"/>
<dbReference type="GO" id="GO:0015420">
    <property type="term" value="F:ABC-type vitamin B12 transporter activity"/>
    <property type="evidence" value="ECO:0007669"/>
    <property type="project" value="UniProtKB-UniRule"/>
</dbReference>
<evidence type="ECO:0000256" key="10">
    <source>
        <dbReference type="ARBA" id="ARBA00023136"/>
    </source>
</evidence>
<sequence length="307" mass="33585">MAFGAITLFFALIFDRLIGDPHSRFHPVALLGSLIGLWGRTNYYPKKMERPIGILGWLLTVAAFTLPFLLICLIPDQYWFVQLPLAVVLLSFCFASRSLEEHVAAVETALSKGDAEGRAAVQMLVSRDTAKLSHEHIRSAAYESAAENLVDSIVAPLFWFAVFELLFGMGIVGAALFRAANTMDAMLGYKDDRIRIGWFAARMDDVLAYIPARITGGLLLILFACRGRYKKAVAAYRADHKKRPGFNGGIPMSLIAGGCGIMFDKPGVYTIGSPERTLAEGGGCIIRILREVTILFAGIVIVVLLVI</sequence>
<keyword evidence="8 11" id="KW-0812">Transmembrane</keyword>
<dbReference type="PANTHER" id="PTHR34308">
    <property type="entry name" value="COBALAMIN BIOSYNTHESIS PROTEIN CBIB"/>
    <property type="match status" value="1"/>
</dbReference>
<evidence type="ECO:0000256" key="2">
    <source>
        <dbReference type="ARBA" id="ARBA00004651"/>
    </source>
</evidence>
<feature type="transmembrane region" description="Helical" evidence="11">
    <location>
        <begin position="285"/>
        <end position="306"/>
    </location>
</feature>
<feature type="transmembrane region" description="Helical" evidence="11">
    <location>
        <begin position="52"/>
        <end position="71"/>
    </location>
</feature>
<gene>
    <name evidence="12" type="primary">cobD_1</name>
    <name evidence="11" type="synonym">cobD</name>
    <name evidence="12" type="ORF">McpAg1_02100</name>
</gene>
<evidence type="ECO:0000256" key="1">
    <source>
        <dbReference type="ARBA" id="ARBA00003384"/>
    </source>
</evidence>
<accession>A0AAE4MBE9</accession>
<dbReference type="PANTHER" id="PTHR34308:SF1">
    <property type="entry name" value="COBALAMIN BIOSYNTHESIS PROTEIN CBIB"/>
    <property type="match status" value="1"/>
</dbReference>
<evidence type="ECO:0000313" key="12">
    <source>
        <dbReference type="EMBL" id="MDV0441031.1"/>
    </source>
</evidence>
<dbReference type="GO" id="GO:0009236">
    <property type="term" value="P:cobalamin biosynthetic process"/>
    <property type="evidence" value="ECO:0007669"/>
    <property type="project" value="UniProtKB-UniRule"/>
</dbReference>
<evidence type="ECO:0000256" key="5">
    <source>
        <dbReference type="ARBA" id="ARBA00016185"/>
    </source>
</evidence>
<dbReference type="NCBIfam" id="TIGR00380">
    <property type="entry name" value="cobal_cbiB"/>
    <property type="match status" value="1"/>
</dbReference>
<keyword evidence="6 11" id="KW-1003">Cell membrane</keyword>
<evidence type="ECO:0000256" key="11">
    <source>
        <dbReference type="HAMAP-Rule" id="MF_00024"/>
    </source>
</evidence>
<comment type="subcellular location">
    <subcellularLocation>
        <location evidence="2 11">Cell membrane</location>
        <topology evidence="2 11">Multi-pass membrane protein</topology>
    </subcellularLocation>
</comment>
<keyword evidence="9 11" id="KW-1133">Transmembrane helix</keyword>
<dbReference type="RefSeq" id="WP_338093425.1">
    <property type="nucleotide sequence ID" value="NZ_JAWDKA010000001.1"/>
</dbReference>
<dbReference type="GO" id="GO:0005886">
    <property type="term" value="C:plasma membrane"/>
    <property type="evidence" value="ECO:0007669"/>
    <property type="project" value="UniProtKB-SubCell"/>
</dbReference>
<evidence type="ECO:0000256" key="8">
    <source>
        <dbReference type="ARBA" id="ARBA00022692"/>
    </source>
</evidence>
<dbReference type="HAMAP" id="MF_00024">
    <property type="entry name" value="CobD_CbiB"/>
    <property type="match status" value="1"/>
</dbReference>
<feature type="transmembrane region" description="Helical" evidence="11">
    <location>
        <begin position="206"/>
        <end position="225"/>
    </location>
</feature>
<name>A0AAE4MBE9_9EURY</name>
<comment type="similarity">
    <text evidence="4 11">Belongs to the CobD/CbiB family.</text>
</comment>